<name>A0A7C5RE35_9DEIN</name>
<organism evidence="1">
    <name type="scientific">Thermus caliditerrae</name>
    <dbReference type="NCBI Taxonomy" id="1330700"/>
    <lineage>
        <taxon>Bacteria</taxon>
        <taxon>Thermotogati</taxon>
        <taxon>Deinococcota</taxon>
        <taxon>Deinococci</taxon>
        <taxon>Thermales</taxon>
        <taxon>Thermaceae</taxon>
        <taxon>Thermus</taxon>
    </lineage>
</organism>
<protein>
    <submittedName>
        <fullName evidence="1">Uncharacterized protein</fullName>
    </submittedName>
</protein>
<reference evidence="1" key="1">
    <citation type="journal article" date="2020" name="mSystems">
        <title>Genome- and Community-Level Interaction Insights into Carbon Utilization and Element Cycling Functions of Hydrothermarchaeota in Hydrothermal Sediment.</title>
        <authorList>
            <person name="Zhou Z."/>
            <person name="Liu Y."/>
            <person name="Xu W."/>
            <person name="Pan J."/>
            <person name="Luo Z.H."/>
            <person name="Li M."/>
        </authorList>
    </citation>
    <scope>NUCLEOTIDE SEQUENCE [LARGE SCALE GENOMIC DNA]</scope>
    <source>
        <strain evidence="1">SpSt-1071</strain>
    </source>
</reference>
<comment type="caution">
    <text evidence="1">The sequence shown here is derived from an EMBL/GenBank/DDBJ whole genome shotgun (WGS) entry which is preliminary data.</text>
</comment>
<evidence type="ECO:0000313" key="1">
    <source>
        <dbReference type="EMBL" id="HHM67657.1"/>
    </source>
</evidence>
<dbReference type="EMBL" id="DRXE01000106">
    <property type="protein sequence ID" value="HHM67657.1"/>
    <property type="molecule type" value="Genomic_DNA"/>
</dbReference>
<accession>A0A7C5RE35</accession>
<gene>
    <name evidence="1" type="ORF">ENM28_02865</name>
</gene>
<sequence>MDAWYAELGLRENALVWDLGACPWCGGYEVHVGHGGAAALRRPTYDCCVHGALAGVARLKEAVARTKDPEERAELERDLAQLMRRAAALVAGRSAEELQAAARDVMGRYRFRGLEAVALGLAARMGARR</sequence>
<proteinExistence type="predicted"/>
<dbReference type="AlphaFoldDB" id="A0A7C5RE35"/>